<name>A0A975DFR6_9GAMM</name>
<dbReference type="InterPro" id="IPR050469">
    <property type="entry name" value="Diguanylate_Cyclase"/>
</dbReference>
<dbReference type="EMBL" id="CP072133">
    <property type="protein sequence ID" value="QTH70845.1"/>
    <property type="molecule type" value="Genomic_DNA"/>
</dbReference>
<dbReference type="KEGG" id="pxi:J5O05_13215"/>
<dbReference type="SMART" id="SM00448">
    <property type="entry name" value="REC"/>
    <property type="match status" value="1"/>
</dbReference>
<dbReference type="InterPro" id="IPR001789">
    <property type="entry name" value="Sig_transdc_resp-reg_receiver"/>
</dbReference>
<dbReference type="PANTHER" id="PTHR45138">
    <property type="entry name" value="REGULATORY COMPONENTS OF SENSORY TRANSDUCTION SYSTEM"/>
    <property type="match status" value="1"/>
</dbReference>
<dbReference type="InterPro" id="IPR000160">
    <property type="entry name" value="GGDEF_dom"/>
</dbReference>
<dbReference type="GO" id="GO:1902201">
    <property type="term" value="P:negative regulation of bacterial-type flagellum-dependent cell motility"/>
    <property type="evidence" value="ECO:0007669"/>
    <property type="project" value="TreeGrafter"/>
</dbReference>
<evidence type="ECO:0000313" key="6">
    <source>
        <dbReference type="EMBL" id="QTH70845.1"/>
    </source>
</evidence>
<comment type="catalytic activity">
    <reaction evidence="2">
        <text>2 GTP = 3',3'-c-di-GMP + 2 diphosphate</text>
        <dbReference type="Rhea" id="RHEA:24898"/>
        <dbReference type="ChEBI" id="CHEBI:33019"/>
        <dbReference type="ChEBI" id="CHEBI:37565"/>
        <dbReference type="ChEBI" id="CHEBI:58805"/>
        <dbReference type="EC" id="2.7.7.65"/>
    </reaction>
</comment>
<dbReference type="PROSITE" id="PS50110">
    <property type="entry name" value="RESPONSE_REGULATORY"/>
    <property type="match status" value="1"/>
</dbReference>
<evidence type="ECO:0000256" key="1">
    <source>
        <dbReference type="ARBA" id="ARBA00012528"/>
    </source>
</evidence>
<dbReference type="NCBIfam" id="TIGR00254">
    <property type="entry name" value="GGDEF"/>
    <property type="match status" value="1"/>
</dbReference>
<dbReference type="SMART" id="SM00267">
    <property type="entry name" value="GGDEF"/>
    <property type="match status" value="1"/>
</dbReference>
<proteinExistence type="predicted"/>
<dbReference type="GO" id="GO:0005886">
    <property type="term" value="C:plasma membrane"/>
    <property type="evidence" value="ECO:0007669"/>
    <property type="project" value="TreeGrafter"/>
</dbReference>
<accession>A0A975DFR6</accession>
<keyword evidence="7" id="KW-1185">Reference proteome</keyword>
<dbReference type="InterPro" id="IPR011006">
    <property type="entry name" value="CheY-like_superfamily"/>
</dbReference>
<evidence type="ECO:0000259" key="4">
    <source>
        <dbReference type="PROSITE" id="PS50110"/>
    </source>
</evidence>
<dbReference type="Proteomes" id="UP000664904">
    <property type="component" value="Chromosome"/>
</dbReference>
<dbReference type="RefSeq" id="WP_208842428.1">
    <property type="nucleotide sequence ID" value="NZ_CP072133.1"/>
</dbReference>
<dbReference type="GO" id="GO:0052621">
    <property type="term" value="F:diguanylate cyclase activity"/>
    <property type="evidence" value="ECO:0007669"/>
    <property type="project" value="UniProtKB-EC"/>
</dbReference>
<gene>
    <name evidence="6" type="ORF">J5O05_13215</name>
</gene>
<sequence length="300" mass="33109">MNKSAQILVVDDDPLNRLVLENTLNDDYDIVVCGSCEEAQSVLSKKNVDLILLDILMGNGSGFELLEKCKTCIHSYNIPIIIVSQSHSFQDEAKALELGAVDYVTKPYSPAIIKARVKIHLTIKKKNDLLGRLANIDGLTEIPNRRALEENLSVLWQQAVQSQQALAFLLISIDYFKSYNDKHGYAQGDGCLVKVANQLEHTVNEFGGFVARFDGVRFAVVLTKQSEPQLMQCTSALHLAVEQLEIPHQASPISAFISLSIGGVLLKDHFGDKPSDVYELADSALLKAGQVQSKFELVVR</sequence>
<dbReference type="GO" id="GO:0043709">
    <property type="term" value="P:cell adhesion involved in single-species biofilm formation"/>
    <property type="evidence" value="ECO:0007669"/>
    <property type="project" value="TreeGrafter"/>
</dbReference>
<dbReference type="PANTHER" id="PTHR45138:SF9">
    <property type="entry name" value="DIGUANYLATE CYCLASE DGCM-RELATED"/>
    <property type="match status" value="1"/>
</dbReference>
<protein>
    <recommendedName>
        <fullName evidence="1">diguanylate cyclase</fullName>
        <ecNumber evidence="1">2.7.7.65</ecNumber>
    </recommendedName>
</protein>
<dbReference type="SUPFAM" id="SSF52172">
    <property type="entry name" value="CheY-like"/>
    <property type="match status" value="1"/>
</dbReference>
<dbReference type="InterPro" id="IPR043128">
    <property type="entry name" value="Rev_trsase/Diguanyl_cyclase"/>
</dbReference>
<evidence type="ECO:0000256" key="2">
    <source>
        <dbReference type="ARBA" id="ARBA00034247"/>
    </source>
</evidence>
<dbReference type="EC" id="2.7.7.65" evidence="1"/>
<feature type="modified residue" description="4-aspartylphosphate" evidence="3">
    <location>
        <position position="54"/>
    </location>
</feature>
<dbReference type="SUPFAM" id="SSF55073">
    <property type="entry name" value="Nucleotide cyclase"/>
    <property type="match status" value="1"/>
</dbReference>
<dbReference type="Gene3D" id="3.30.70.270">
    <property type="match status" value="1"/>
</dbReference>
<evidence type="ECO:0000256" key="3">
    <source>
        <dbReference type="PROSITE-ProRule" id="PRU00169"/>
    </source>
</evidence>
<feature type="domain" description="Response regulatory" evidence="4">
    <location>
        <begin position="6"/>
        <end position="121"/>
    </location>
</feature>
<dbReference type="PROSITE" id="PS50887">
    <property type="entry name" value="GGDEF"/>
    <property type="match status" value="1"/>
</dbReference>
<dbReference type="CDD" id="cd01949">
    <property type="entry name" value="GGDEF"/>
    <property type="match status" value="1"/>
</dbReference>
<dbReference type="Pfam" id="PF00990">
    <property type="entry name" value="GGDEF"/>
    <property type="match status" value="1"/>
</dbReference>
<dbReference type="Gene3D" id="3.40.50.2300">
    <property type="match status" value="1"/>
</dbReference>
<evidence type="ECO:0000313" key="7">
    <source>
        <dbReference type="Proteomes" id="UP000664904"/>
    </source>
</evidence>
<evidence type="ECO:0000259" key="5">
    <source>
        <dbReference type="PROSITE" id="PS50887"/>
    </source>
</evidence>
<feature type="domain" description="GGDEF" evidence="5">
    <location>
        <begin position="164"/>
        <end position="300"/>
    </location>
</feature>
<reference evidence="6" key="1">
    <citation type="submission" date="2021-03" db="EMBL/GenBank/DDBJ databases">
        <title>Complete Genome of Pseudoalteromonas xiamenensis STKMTI.2, a new potential marine bacterium producing anti-Vibrio compounds.</title>
        <authorList>
            <person name="Handayani D.P."/>
            <person name="Isnansetyo A."/>
            <person name="Istiqomah I."/>
            <person name="Jumina J."/>
        </authorList>
    </citation>
    <scope>NUCLEOTIDE SEQUENCE</scope>
    <source>
        <strain evidence="6">STKMTI.2</strain>
    </source>
</reference>
<dbReference type="InterPro" id="IPR029787">
    <property type="entry name" value="Nucleotide_cyclase"/>
</dbReference>
<dbReference type="Pfam" id="PF00072">
    <property type="entry name" value="Response_reg"/>
    <property type="match status" value="1"/>
</dbReference>
<keyword evidence="3" id="KW-0597">Phosphoprotein</keyword>
<dbReference type="AlphaFoldDB" id="A0A975DFR6"/>
<dbReference type="CDD" id="cd00156">
    <property type="entry name" value="REC"/>
    <property type="match status" value="1"/>
</dbReference>
<organism evidence="6 7">
    <name type="scientific">Pseudoalteromonas xiamenensis</name>
    <dbReference type="NCBI Taxonomy" id="882626"/>
    <lineage>
        <taxon>Bacteria</taxon>
        <taxon>Pseudomonadati</taxon>
        <taxon>Pseudomonadota</taxon>
        <taxon>Gammaproteobacteria</taxon>
        <taxon>Alteromonadales</taxon>
        <taxon>Pseudoalteromonadaceae</taxon>
        <taxon>Pseudoalteromonas</taxon>
    </lineage>
</organism>
<dbReference type="GO" id="GO:0000160">
    <property type="term" value="P:phosphorelay signal transduction system"/>
    <property type="evidence" value="ECO:0007669"/>
    <property type="project" value="InterPro"/>
</dbReference>